<dbReference type="EMBL" id="SDRB02013278">
    <property type="protein sequence ID" value="THF95342.1"/>
    <property type="molecule type" value="Genomic_DNA"/>
</dbReference>
<feature type="compositionally biased region" description="Gly residues" evidence="2">
    <location>
        <begin position="202"/>
        <end position="225"/>
    </location>
</feature>
<feature type="region of interest" description="Disordered" evidence="2">
    <location>
        <begin position="202"/>
        <end position="226"/>
    </location>
</feature>
<sequence length="443" mass="48225">MMGFSSDPKPPSLNLSGLPSWCEEDEEQQQQLQTTTTTTNNESSYGFWESSPDLRNGGFPFELSVKKIGRRKTFRESLSIRTSDKHDIIWVSHVEFRLATPKMKKKANATLSNSIYIYISCGWSCCYPVLPITVGAVVAVTPSKLGIQSFAPAVANPDQAANSWWKKTETYDLGHRLILLAKGIRGLLLPVAYNLDLDPGQGLGPDLGPGQGQGTGTGTGTGTGPGPDLEVVGGKADPVNPGNILYVTGLSTRVTERDLEDHFSKEGKVSSCFLVVEPRTRASRGFAFITMETLDDANRCVKHLHQSVLDGRCITVERSRRKRPRSPTPGHYLGLKNTRDNGYRGDHGRYRGGRDDYGYRRSPRRSPYRGGRDYSPPRRSPYGGRSRRERSRSLPYSPYGSPERHYARRNSKCGGNGGGCGIGGNGDGGSDSVNSGGGGGESS</sequence>
<evidence type="ECO:0000313" key="5">
    <source>
        <dbReference type="Proteomes" id="UP000306102"/>
    </source>
</evidence>
<dbReference type="SMART" id="SM00360">
    <property type="entry name" value="RRM"/>
    <property type="match status" value="1"/>
</dbReference>
<dbReference type="Gene3D" id="3.30.70.330">
    <property type="match status" value="1"/>
</dbReference>
<keyword evidence="1" id="KW-0694">RNA-binding</keyword>
<name>A0A4S4CZK3_CAMSN</name>
<evidence type="ECO:0000256" key="1">
    <source>
        <dbReference type="PROSITE-ProRule" id="PRU00176"/>
    </source>
</evidence>
<dbReference type="AlphaFoldDB" id="A0A4S4CZK3"/>
<dbReference type="InterPro" id="IPR000504">
    <property type="entry name" value="RRM_dom"/>
</dbReference>
<proteinExistence type="predicted"/>
<dbReference type="Pfam" id="PF00076">
    <property type="entry name" value="RRM_1"/>
    <property type="match status" value="1"/>
</dbReference>
<gene>
    <name evidence="4" type="ORF">TEA_023937</name>
</gene>
<keyword evidence="5" id="KW-1185">Reference proteome</keyword>
<feature type="domain" description="RRM" evidence="3">
    <location>
        <begin position="243"/>
        <end position="321"/>
    </location>
</feature>
<reference evidence="4 5" key="1">
    <citation type="journal article" date="2018" name="Proc. Natl. Acad. Sci. U.S.A.">
        <title>Draft genome sequence of Camellia sinensis var. sinensis provides insights into the evolution of the tea genome and tea quality.</title>
        <authorList>
            <person name="Wei C."/>
            <person name="Yang H."/>
            <person name="Wang S."/>
            <person name="Zhao J."/>
            <person name="Liu C."/>
            <person name="Gao L."/>
            <person name="Xia E."/>
            <person name="Lu Y."/>
            <person name="Tai Y."/>
            <person name="She G."/>
            <person name="Sun J."/>
            <person name="Cao H."/>
            <person name="Tong W."/>
            <person name="Gao Q."/>
            <person name="Li Y."/>
            <person name="Deng W."/>
            <person name="Jiang X."/>
            <person name="Wang W."/>
            <person name="Chen Q."/>
            <person name="Zhang S."/>
            <person name="Li H."/>
            <person name="Wu J."/>
            <person name="Wang P."/>
            <person name="Li P."/>
            <person name="Shi C."/>
            <person name="Zheng F."/>
            <person name="Jian J."/>
            <person name="Huang B."/>
            <person name="Shan D."/>
            <person name="Shi M."/>
            <person name="Fang C."/>
            <person name="Yue Y."/>
            <person name="Li F."/>
            <person name="Li D."/>
            <person name="Wei S."/>
            <person name="Han B."/>
            <person name="Jiang C."/>
            <person name="Yin Y."/>
            <person name="Xia T."/>
            <person name="Zhang Z."/>
            <person name="Bennetzen J.L."/>
            <person name="Zhao S."/>
            <person name="Wan X."/>
        </authorList>
    </citation>
    <scope>NUCLEOTIDE SEQUENCE [LARGE SCALE GENOMIC DNA]</scope>
    <source>
        <strain evidence="5">cv. Shuchazao</strain>
        <tissue evidence="4">Leaf</tissue>
    </source>
</reference>
<dbReference type="GO" id="GO:0003723">
    <property type="term" value="F:RNA binding"/>
    <property type="evidence" value="ECO:0007669"/>
    <property type="project" value="UniProtKB-UniRule"/>
</dbReference>
<accession>A0A4S4CZK3</accession>
<dbReference type="CDD" id="cd00590">
    <property type="entry name" value="RRM_SF"/>
    <property type="match status" value="1"/>
</dbReference>
<feature type="compositionally biased region" description="Basic and acidic residues" evidence="2">
    <location>
        <begin position="337"/>
        <end position="359"/>
    </location>
</feature>
<feature type="region of interest" description="Disordered" evidence="2">
    <location>
        <begin position="318"/>
        <end position="443"/>
    </location>
</feature>
<comment type="caution">
    <text evidence="4">The sequence shown here is derived from an EMBL/GenBank/DDBJ whole genome shotgun (WGS) entry which is preliminary data.</text>
</comment>
<dbReference type="STRING" id="542762.A0A4S4CZK3"/>
<evidence type="ECO:0000256" key="2">
    <source>
        <dbReference type="SAM" id="MobiDB-lite"/>
    </source>
</evidence>
<dbReference type="PANTHER" id="PTHR48034">
    <property type="entry name" value="TRANSFORMER-2 SEX-DETERMINING PROTEIN-RELATED"/>
    <property type="match status" value="1"/>
</dbReference>
<dbReference type="PROSITE" id="PS50102">
    <property type="entry name" value="RRM"/>
    <property type="match status" value="1"/>
</dbReference>
<dbReference type="SUPFAM" id="SSF54928">
    <property type="entry name" value="RNA-binding domain, RBD"/>
    <property type="match status" value="1"/>
</dbReference>
<organism evidence="4 5">
    <name type="scientific">Camellia sinensis var. sinensis</name>
    <name type="common">China tea</name>
    <dbReference type="NCBI Taxonomy" id="542762"/>
    <lineage>
        <taxon>Eukaryota</taxon>
        <taxon>Viridiplantae</taxon>
        <taxon>Streptophyta</taxon>
        <taxon>Embryophyta</taxon>
        <taxon>Tracheophyta</taxon>
        <taxon>Spermatophyta</taxon>
        <taxon>Magnoliopsida</taxon>
        <taxon>eudicotyledons</taxon>
        <taxon>Gunneridae</taxon>
        <taxon>Pentapetalae</taxon>
        <taxon>asterids</taxon>
        <taxon>Ericales</taxon>
        <taxon>Theaceae</taxon>
        <taxon>Camellia</taxon>
    </lineage>
</organism>
<feature type="compositionally biased region" description="Gly residues" evidence="2">
    <location>
        <begin position="414"/>
        <end position="443"/>
    </location>
</feature>
<dbReference type="InterPro" id="IPR012677">
    <property type="entry name" value="Nucleotide-bd_a/b_plait_sf"/>
</dbReference>
<dbReference type="InterPro" id="IPR050441">
    <property type="entry name" value="RBM"/>
</dbReference>
<dbReference type="Proteomes" id="UP000306102">
    <property type="component" value="Unassembled WGS sequence"/>
</dbReference>
<evidence type="ECO:0000313" key="4">
    <source>
        <dbReference type="EMBL" id="THF95342.1"/>
    </source>
</evidence>
<dbReference type="InterPro" id="IPR035979">
    <property type="entry name" value="RBD_domain_sf"/>
</dbReference>
<evidence type="ECO:0000259" key="3">
    <source>
        <dbReference type="PROSITE" id="PS50102"/>
    </source>
</evidence>
<protein>
    <recommendedName>
        <fullName evidence="3">RRM domain-containing protein</fullName>
    </recommendedName>
</protein>